<evidence type="ECO:0000259" key="11">
    <source>
        <dbReference type="Pfam" id="PF08234"/>
    </source>
</evidence>
<organism evidence="12 13">
    <name type="scientific">Triparma retinervis</name>
    <dbReference type="NCBI Taxonomy" id="2557542"/>
    <lineage>
        <taxon>Eukaryota</taxon>
        <taxon>Sar</taxon>
        <taxon>Stramenopiles</taxon>
        <taxon>Ochrophyta</taxon>
        <taxon>Bolidophyceae</taxon>
        <taxon>Parmales</taxon>
        <taxon>Triparmaceae</taxon>
        <taxon>Triparma</taxon>
    </lineage>
</organism>
<reference evidence="12" key="1">
    <citation type="submission" date="2022-07" db="EMBL/GenBank/DDBJ databases">
        <title>Genome analysis of Parmales, a sister group of diatoms, reveals the evolutionary specialization of diatoms from phago-mixotrophs to photoautotrophs.</title>
        <authorList>
            <person name="Ban H."/>
            <person name="Sato S."/>
            <person name="Yoshikawa S."/>
            <person name="Kazumasa Y."/>
            <person name="Nakamura Y."/>
            <person name="Ichinomiya M."/>
            <person name="Saitoh K."/>
            <person name="Sato N."/>
            <person name="Blanc-Mathieu R."/>
            <person name="Endo H."/>
            <person name="Kuwata A."/>
            <person name="Ogata H."/>
        </authorList>
    </citation>
    <scope>NUCLEOTIDE SEQUENCE</scope>
</reference>
<sequence>MAAMIDTHVTETPLGFTSNLLDTLSQARSSLDAFVSHHKSVLDSVSSSGAASIDKYTEELTKLNARLNEVEGQDGDIKRLNNQKMEEVTRKEAEVDALEERVRKEGGDRIEGLKAEEETARALAESCRAARSTSEQSKSKAVDLLTKSIVSYREGLSLEFERAAGNKLRLVFTSLDPSDHSRAFAFTVNVNESEEYEIQECMPAINDQVLGEMVDHVNQTNDFGGFVRGVRNAFKDLL</sequence>
<keyword evidence="3 9" id="KW-0158">Chromosome</keyword>
<dbReference type="Pfam" id="PF08234">
    <property type="entry name" value="Spindle_Spc25"/>
    <property type="match status" value="1"/>
</dbReference>
<protein>
    <recommendedName>
        <fullName evidence="9">Kinetochore protein SPC25</fullName>
    </recommendedName>
</protein>
<comment type="subcellular location">
    <subcellularLocation>
        <location evidence="1">Chromosome</location>
        <location evidence="1">Centromere</location>
    </subcellularLocation>
    <subcellularLocation>
        <location evidence="9">Nucleus</location>
    </subcellularLocation>
    <subcellularLocation>
        <location evidence="9">Chromosome</location>
        <location evidence="9">Centromere</location>
        <location evidence="9">Kinetochore</location>
    </subcellularLocation>
</comment>
<dbReference type="GO" id="GO:0005634">
    <property type="term" value="C:nucleus"/>
    <property type="evidence" value="ECO:0007669"/>
    <property type="project" value="UniProtKB-SubCell"/>
</dbReference>
<comment type="function">
    <text evidence="9">Acts as a component of the essential kinetochore-associated NDC80 complex, which is required for chromosome segregation and spindle checkpoint activity.</text>
</comment>
<dbReference type="PANTHER" id="PTHR14281:SF0">
    <property type="entry name" value="KINETOCHORE PROTEIN SPC25"/>
    <property type="match status" value="1"/>
</dbReference>
<dbReference type="AlphaFoldDB" id="A0A9W6ZH80"/>
<keyword evidence="7 9" id="KW-0131">Cell cycle</keyword>
<dbReference type="OrthoDB" id="6353017at2759"/>
<comment type="similarity">
    <text evidence="2 9">Belongs to the SPC25 family.</text>
</comment>
<comment type="caution">
    <text evidence="12">The sequence shown here is derived from an EMBL/GenBank/DDBJ whole genome shotgun (WGS) entry which is preliminary data.</text>
</comment>
<dbReference type="FunFam" id="3.30.457.50:FF:000001">
    <property type="entry name" value="Probable kinetochore protein spc25"/>
    <property type="match status" value="1"/>
</dbReference>
<evidence type="ECO:0000256" key="7">
    <source>
        <dbReference type="ARBA" id="ARBA00023306"/>
    </source>
</evidence>
<name>A0A9W6ZH80_9STRA</name>
<dbReference type="GO" id="GO:0051301">
    <property type="term" value="P:cell division"/>
    <property type="evidence" value="ECO:0007669"/>
    <property type="project" value="UniProtKB-UniRule"/>
</dbReference>
<evidence type="ECO:0000256" key="5">
    <source>
        <dbReference type="ARBA" id="ARBA00022776"/>
    </source>
</evidence>
<keyword evidence="4 9" id="KW-0132">Cell division</keyword>
<feature type="domain" description="Chromosome segregation protein Spc25 C-terminal" evidence="11">
    <location>
        <begin position="164"/>
        <end position="235"/>
    </location>
</feature>
<keyword evidence="9" id="KW-0995">Kinetochore</keyword>
<evidence type="ECO:0000256" key="8">
    <source>
        <dbReference type="ARBA" id="ARBA00023328"/>
    </source>
</evidence>
<dbReference type="GO" id="GO:0007059">
    <property type="term" value="P:chromosome segregation"/>
    <property type="evidence" value="ECO:0007669"/>
    <property type="project" value="InterPro"/>
</dbReference>
<dbReference type="GO" id="GO:0031262">
    <property type="term" value="C:Ndc80 complex"/>
    <property type="evidence" value="ECO:0007669"/>
    <property type="project" value="InterPro"/>
</dbReference>
<accession>A0A9W6ZH80</accession>
<evidence type="ECO:0000256" key="1">
    <source>
        <dbReference type="ARBA" id="ARBA00004584"/>
    </source>
</evidence>
<feature type="coiled-coil region" evidence="10">
    <location>
        <begin position="53"/>
        <end position="101"/>
    </location>
</feature>
<dbReference type="EMBL" id="BRXZ01003321">
    <property type="protein sequence ID" value="GMH52551.1"/>
    <property type="molecule type" value="Genomic_DNA"/>
</dbReference>
<evidence type="ECO:0000313" key="12">
    <source>
        <dbReference type="EMBL" id="GMH52551.1"/>
    </source>
</evidence>
<evidence type="ECO:0000256" key="9">
    <source>
        <dbReference type="RuleBase" id="RU367150"/>
    </source>
</evidence>
<dbReference type="InterPro" id="IPR045143">
    <property type="entry name" value="Spc25"/>
</dbReference>
<evidence type="ECO:0000256" key="4">
    <source>
        <dbReference type="ARBA" id="ARBA00022618"/>
    </source>
</evidence>
<evidence type="ECO:0000256" key="3">
    <source>
        <dbReference type="ARBA" id="ARBA00022454"/>
    </source>
</evidence>
<dbReference type="CDD" id="cd23784">
    <property type="entry name" value="RWD_Spc25"/>
    <property type="match status" value="1"/>
</dbReference>
<dbReference type="Proteomes" id="UP001165082">
    <property type="component" value="Unassembled WGS sequence"/>
</dbReference>
<keyword evidence="9" id="KW-0539">Nucleus</keyword>
<keyword evidence="5 9" id="KW-0498">Mitosis</keyword>
<comment type="subunit">
    <text evidence="9">Component of the NDC80 complex.</text>
</comment>
<keyword evidence="8 9" id="KW-0137">Centromere</keyword>
<evidence type="ECO:0000256" key="2">
    <source>
        <dbReference type="ARBA" id="ARBA00006379"/>
    </source>
</evidence>
<evidence type="ECO:0000313" key="13">
    <source>
        <dbReference type="Proteomes" id="UP001165082"/>
    </source>
</evidence>
<keyword evidence="6 10" id="KW-0175">Coiled coil</keyword>
<dbReference type="Gene3D" id="3.30.457.50">
    <property type="entry name" value="Chromosome segregation protein Spc25"/>
    <property type="match status" value="1"/>
</dbReference>
<dbReference type="PANTHER" id="PTHR14281">
    <property type="entry name" value="KINETOCHORE PROTEIN SPC25-RELATED"/>
    <property type="match status" value="1"/>
</dbReference>
<evidence type="ECO:0000256" key="6">
    <source>
        <dbReference type="ARBA" id="ARBA00023054"/>
    </source>
</evidence>
<keyword evidence="13" id="KW-1185">Reference proteome</keyword>
<proteinExistence type="inferred from homology"/>
<gene>
    <name evidence="12" type="ORF">TrRE_jg11297</name>
</gene>
<dbReference type="InterPro" id="IPR013255">
    <property type="entry name" value="Spc25_C"/>
</dbReference>
<evidence type="ECO:0000256" key="10">
    <source>
        <dbReference type="SAM" id="Coils"/>
    </source>
</evidence>